<evidence type="ECO:0000256" key="1">
    <source>
        <dbReference type="ARBA" id="ARBA00022630"/>
    </source>
</evidence>
<keyword evidence="1" id="KW-0285">Flavoprotein</keyword>
<gene>
    <name evidence="5" type="ORF">EYC98_00115</name>
</gene>
<keyword evidence="2" id="KW-0288">FMN</keyword>
<protein>
    <submittedName>
        <fullName evidence="5">Nitroreductase family protein</fullName>
    </submittedName>
</protein>
<keyword evidence="6" id="KW-1185">Reference proteome</keyword>
<organism evidence="5 6">
    <name type="scientific">Candidatus Litorirhabdus singularis</name>
    <dbReference type="NCBI Taxonomy" id="2518993"/>
    <lineage>
        <taxon>Bacteria</taxon>
        <taxon>Pseudomonadati</taxon>
        <taxon>Pseudomonadota</taxon>
        <taxon>Gammaproteobacteria</taxon>
        <taxon>Cellvibrionales</taxon>
        <taxon>Halieaceae</taxon>
        <taxon>Candidatus Litorirhabdus</taxon>
    </lineage>
</organism>
<feature type="domain" description="Nitroreductase" evidence="4">
    <location>
        <begin position="13"/>
        <end position="181"/>
    </location>
</feature>
<name>A0ABT3TAE6_9GAMM</name>
<reference evidence="5" key="1">
    <citation type="submission" date="2019-02" db="EMBL/GenBank/DDBJ databases">
        <authorList>
            <person name="Li S.-H."/>
        </authorList>
    </citation>
    <scope>NUCLEOTIDE SEQUENCE</scope>
    <source>
        <strain evidence="5">IMCC14734</strain>
    </source>
</reference>
<evidence type="ECO:0000259" key="4">
    <source>
        <dbReference type="Pfam" id="PF00881"/>
    </source>
</evidence>
<dbReference type="InterPro" id="IPR000415">
    <property type="entry name" value="Nitroreductase-like"/>
</dbReference>
<dbReference type="SUPFAM" id="SSF55469">
    <property type="entry name" value="FMN-dependent nitroreductase-like"/>
    <property type="match status" value="1"/>
</dbReference>
<dbReference type="InterPro" id="IPR050627">
    <property type="entry name" value="Nitroreductase/BluB"/>
</dbReference>
<comment type="caution">
    <text evidence="5">The sequence shown here is derived from an EMBL/GenBank/DDBJ whole genome shotgun (WGS) entry which is preliminary data.</text>
</comment>
<evidence type="ECO:0000256" key="2">
    <source>
        <dbReference type="ARBA" id="ARBA00022643"/>
    </source>
</evidence>
<dbReference type="EMBL" id="SHNN01000001">
    <property type="protein sequence ID" value="MCX2979266.1"/>
    <property type="molecule type" value="Genomic_DNA"/>
</dbReference>
<proteinExistence type="predicted"/>
<dbReference type="Proteomes" id="UP001143362">
    <property type="component" value="Unassembled WGS sequence"/>
</dbReference>
<accession>A0ABT3TAE6</accession>
<dbReference type="Pfam" id="PF00881">
    <property type="entry name" value="Nitroreductase"/>
    <property type="match status" value="1"/>
</dbReference>
<evidence type="ECO:0000313" key="5">
    <source>
        <dbReference type="EMBL" id="MCX2979266.1"/>
    </source>
</evidence>
<evidence type="ECO:0000256" key="3">
    <source>
        <dbReference type="ARBA" id="ARBA00023002"/>
    </source>
</evidence>
<dbReference type="PANTHER" id="PTHR23026">
    <property type="entry name" value="NADPH NITROREDUCTASE"/>
    <property type="match status" value="1"/>
</dbReference>
<dbReference type="PANTHER" id="PTHR23026:SF90">
    <property type="entry name" value="IODOTYROSINE DEIODINASE 1"/>
    <property type="match status" value="1"/>
</dbReference>
<dbReference type="Gene3D" id="3.40.109.10">
    <property type="entry name" value="NADH Oxidase"/>
    <property type="match status" value="1"/>
</dbReference>
<evidence type="ECO:0000313" key="6">
    <source>
        <dbReference type="Proteomes" id="UP001143362"/>
    </source>
</evidence>
<dbReference type="InterPro" id="IPR029479">
    <property type="entry name" value="Nitroreductase"/>
</dbReference>
<sequence length="206" mass="22877">MLTRADEFYRLMKTRRSVRGFSSSPIPPQVLESCLMTAGTAPSGANRQPWHFAVVDNPAIKQEIRLGAEAEEREFYQRRAPSEWLDALAPLGTDEHKPFLETAACLIVIFGQKFDVDNRGDKHKNYYVPESVGIATGMLITALHNAGLATLTHTPSPMKFLNNILQRPSTEKPAMILVVGYPEADTEVPDITRKTLDQIASFHNGA</sequence>
<keyword evidence="3" id="KW-0560">Oxidoreductase</keyword>
<dbReference type="CDD" id="cd02144">
    <property type="entry name" value="iodotyrosine_dehalogenase"/>
    <property type="match status" value="1"/>
</dbReference>